<feature type="signal peptide" evidence="1">
    <location>
        <begin position="1"/>
        <end position="18"/>
    </location>
</feature>
<comment type="caution">
    <text evidence="4">The sequence shown here is derived from an EMBL/GenBank/DDBJ whole genome shotgun (WGS) entry which is preliminary data.</text>
</comment>
<dbReference type="Pfam" id="PF19404">
    <property type="entry name" value="DUF5977"/>
    <property type="match status" value="9"/>
</dbReference>
<evidence type="ECO:0000313" key="4">
    <source>
        <dbReference type="EMBL" id="MDX6187489.1"/>
    </source>
</evidence>
<feature type="chain" id="PRO_5042511068" evidence="1">
    <location>
        <begin position="19"/>
        <end position="1713"/>
    </location>
</feature>
<dbReference type="RefSeq" id="WP_229973848.1">
    <property type="nucleotide sequence ID" value="NZ_CP087133.1"/>
</dbReference>
<feature type="domain" description="DUF5977" evidence="2">
    <location>
        <begin position="1576"/>
        <end position="1640"/>
    </location>
</feature>
<dbReference type="Proteomes" id="UP001270053">
    <property type="component" value="Unassembled WGS sequence"/>
</dbReference>
<protein>
    <submittedName>
        <fullName evidence="4">DUF5977 domain-containing protein</fullName>
    </submittedName>
</protein>
<feature type="domain" description="DUF5977" evidence="2">
    <location>
        <begin position="1316"/>
        <end position="1380"/>
    </location>
</feature>
<proteinExistence type="predicted"/>
<feature type="domain" description="DUF5977" evidence="2">
    <location>
        <begin position="1121"/>
        <end position="1185"/>
    </location>
</feature>
<feature type="domain" description="DUF5977" evidence="2">
    <location>
        <begin position="1446"/>
        <end position="1510"/>
    </location>
</feature>
<sequence>MKKRFLILFLLKITLLMSQTGKDNYFPPTPEANSLMRYVDVPVNYSTGVTNYSIPIHTIKLKNLNIPITLTYQSSGLKPSEIASNVGLGWELNAGGKITQNVVGQNDIENTGPTNPYWNLPHDKNFKLPLPLPDYFQGLDRPNVRDSLLQPHTDYFIFNQIDQFNIDTKPDIFYYSTSNKSGKFFFASNRETKQIPFGKDKIVYGSGNGYFEITDTEGVRYIYGVQTETANLTTNTCLAFPALSGSVRNNSYTYYLTQIITSNNETVDFIYETVKYNLMNDKDYTRYYHSIYGGGEKITSYYSEITTKVLTKIKVNQDYEIDFLYKNFRKDIKGLATTQLTAPKTLDNIKVTYKNEVETYKFDYGYFGISDSSYDPGLFEGLLVNENTGYKLKLKSFQKTGENPYVFSYYNEAAVERYTPCLDHWGYYSDNCNRYTMNILFGDFNLNQKLPNLEKSKTNVLQNVTLPTKGEVEFSYELNACSNVDMSTPIYDWAHYSVHSNVDDQLSYQEQVVDSIFTVPENYATVPAVTFNIHSQGPATTENNVVVELYEVKDNGQLRKLEFVLTGVGNQTKPYHGYPLEGGKKYKLVLRCKDNEENQEKFVTISFLTSTNVPNPITSVGGLRIGDIKTKESGSVKSIRSFEYDIDGQSSGLLYEKPFYFDQYGYFANIYNPEQNNYLSGEVSYAVQHSRIPTDLFGFNGYHIFYKKVTEKVTDVYNPSNKIKTEKYFTFYDDIRYGEQTYFSKISYNWKRGLPSQINEFNNGDVIRKTTFSYNFLDTPPGSIMSSNEPGFPLNNPTFPNEFYKRSIDLHVYARNESRYHIYSYSEFRLISAWYYMDKKTVEENLDGKILKREEEYIYDNPAHAQLTSQTTKSSKGEIIETKYFYPDDLLGEPLMSELKAVNRIGTPIITEQYKGGNLFSKNKTVFAKDASTGNLLLPKEVYSAKFPNDLPSILNVGNLEKKIVYNQYDDKGNVLQYTPESGIPVSIIWGYNKTQPIAKIENATYTAVEQYVSNLQNLSDLDNDNCMSSSCKEQTLRVALNALRANFQQSMVTTYTYNPLVGVTSITDPKGISSYYEYDAFNRLKFIKDKDLNILQKYCYNYKGQQVDCSDNSSTSTYIYKSMARSGFFAKNNCGAGGTGSSITFAQAEGAVTSTISQSDADSKGLDKFNSDGQANANAQGGCSFSSVALSGSFTKNSCGSVGVGSSVAYSQSAGVVTSTISQANADSQALNKFNIDGQANANASGYCTFSSGALSGTFTKNNCALGGSGSSVGFNLVAGSFTSTISQADADAQALSYFNAQGQANANANGYCTFSSGALSGAFTKNNCASGGSGSSVVFNLAAGSFTSMISQADADAQALAYFNTQGQVNANANGYCTFYSVARSGAFTKNNCASGGSGSSVGFSLAPGSFTSTISQADADAQALSYFNAQGQANANTNGYCTFYSVARSGAFTKNNCPSGGAGSNVGFNLAAGSFTSTISQADADAQAINYFNAQGQANANANGYCTFYSVARSGAFTKNNCASGGSGSSVGFNLAAGSFTSTISQADADAQALTYFNAEGQANANAYGYCVFYSSAIGGSFTKNNCASGGTGSNVGFSLASGAVTSTVSQADADARAQTMFNTNGQAYANANGYCTFYSVQIMQQIYKNDYCPPGTTYPYVYYYVPYAKYQSNISQNDADGKAWNEVNVNGQAYANANGRCLNPGELEE</sequence>
<evidence type="ECO:0000256" key="1">
    <source>
        <dbReference type="SAM" id="SignalP"/>
    </source>
</evidence>
<feature type="domain" description="DUF5977" evidence="2">
    <location>
        <begin position="1381"/>
        <end position="1445"/>
    </location>
</feature>
<keyword evidence="6" id="KW-1185">Reference proteome</keyword>
<evidence type="ECO:0000313" key="5">
    <source>
        <dbReference type="Proteomes" id="UP001270053"/>
    </source>
</evidence>
<gene>
    <name evidence="3" type="ORF">SGQ18_17440</name>
    <name evidence="4" type="ORF">SGQ44_17150</name>
</gene>
<dbReference type="InterPro" id="IPR046020">
    <property type="entry name" value="DUF5977"/>
</dbReference>
<feature type="domain" description="DUF5977" evidence="2">
    <location>
        <begin position="1251"/>
        <end position="1315"/>
    </location>
</feature>
<evidence type="ECO:0000259" key="2">
    <source>
        <dbReference type="Pfam" id="PF19404"/>
    </source>
</evidence>
<dbReference type="Proteomes" id="UP001278738">
    <property type="component" value="Unassembled WGS sequence"/>
</dbReference>
<evidence type="ECO:0000313" key="6">
    <source>
        <dbReference type="Proteomes" id="UP001278738"/>
    </source>
</evidence>
<accession>A0AAJ2SE54</accession>
<feature type="domain" description="DUF5977" evidence="2">
    <location>
        <begin position="1641"/>
        <end position="1705"/>
    </location>
</feature>
<name>A0AAJ2SE54_9FLAO</name>
<keyword evidence="1" id="KW-0732">Signal</keyword>
<dbReference type="EMBL" id="JAWXVG010000012">
    <property type="protein sequence ID" value="MDX6183945.1"/>
    <property type="molecule type" value="Genomic_DNA"/>
</dbReference>
<organism evidence="4 5">
    <name type="scientific">Flavobacterium flavipigmentatum</name>
    <dbReference type="NCBI Taxonomy" id="2893884"/>
    <lineage>
        <taxon>Bacteria</taxon>
        <taxon>Pseudomonadati</taxon>
        <taxon>Bacteroidota</taxon>
        <taxon>Flavobacteriia</taxon>
        <taxon>Flavobacteriales</taxon>
        <taxon>Flavobacteriaceae</taxon>
        <taxon>Flavobacterium</taxon>
    </lineage>
</organism>
<reference evidence="4 6" key="1">
    <citation type="submission" date="2023-11" db="EMBL/GenBank/DDBJ databases">
        <title>Unpublished Manusciprt.</title>
        <authorList>
            <person name="Saticioglu I.B."/>
            <person name="Ay H."/>
            <person name="Ajmi N."/>
            <person name="Altun S."/>
            <person name="Duman M."/>
        </authorList>
    </citation>
    <scope>NUCLEOTIDE SEQUENCE</scope>
    <source>
        <strain evidence="3 6">Fl-33</strain>
        <strain evidence="4">Fl-77</strain>
    </source>
</reference>
<feature type="domain" description="DUF5977" evidence="2">
    <location>
        <begin position="1511"/>
        <end position="1575"/>
    </location>
</feature>
<evidence type="ECO:0000313" key="3">
    <source>
        <dbReference type="EMBL" id="MDX6183945.1"/>
    </source>
</evidence>
<feature type="domain" description="DUF5977" evidence="2">
    <location>
        <begin position="1186"/>
        <end position="1250"/>
    </location>
</feature>
<dbReference type="EMBL" id="JAWXVH010000013">
    <property type="protein sequence ID" value="MDX6187489.1"/>
    <property type="molecule type" value="Genomic_DNA"/>
</dbReference>